<organism evidence="9 10">
    <name type="scientific">Emiliania huxleyi (strain CCMP1516)</name>
    <dbReference type="NCBI Taxonomy" id="280463"/>
    <lineage>
        <taxon>Eukaryota</taxon>
        <taxon>Haptista</taxon>
        <taxon>Haptophyta</taxon>
        <taxon>Prymnesiophyceae</taxon>
        <taxon>Isochrysidales</taxon>
        <taxon>Noelaerhabdaceae</taxon>
        <taxon>Emiliania</taxon>
    </lineage>
</organism>
<dbReference type="InterPro" id="IPR012340">
    <property type="entry name" value="NA-bd_OB-fold"/>
</dbReference>
<dbReference type="EnsemblProtists" id="EOD19643">
    <property type="protein sequence ID" value="EOD19643"/>
    <property type="gene ID" value="EMIHUDRAFT_458706"/>
</dbReference>
<name>A0A0D3J808_EMIH1</name>
<evidence type="ECO:0000256" key="6">
    <source>
        <dbReference type="ARBA" id="ARBA00022917"/>
    </source>
</evidence>
<evidence type="ECO:0000256" key="5">
    <source>
        <dbReference type="ARBA" id="ARBA00022768"/>
    </source>
</evidence>
<dbReference type="PROSITE" id="PS01275">
    <property type="entry name" value="EFP"/>
    <property type="match status" value="1"/>
</dbReference>
<dbReference type="AlphaFoldDB" id="A0A0D3J808"/>
<dbReference type="Gene3D" id="2.30.30.30">
    <property type="match status" value="1"/>
</dbReference>
<evidence type="ECO:0000313" key="10">
    <source>
        <dbReference type="Proteomes" id="UP000013827"/>
    </source>
</evidence>
<comment type="similarity">
    <text evidence="3">Belongs to the elongation factor P family.</text>
</comment>
<feature type="domain" description="Translation elongation factor P/YeiP central" evidence="8">
    <location>
        <begin position="95"/>
        <end position="148"/>
    </location>
</feature>
<feature type="domain" description="Elongation factor P C-terminal" evidence="7">
    <location>
        <begin position="156"/>
        <end position="212"/>
    </location>
</feature>
<dbReference type="HOGENOM" id="CLU_074944_0_1_1"/>
<dbReference type="InterPro" id="IPR011768">
    <property type="entry name" value="Transl_elongation_fac_P"/>
</dbReference>
<dbReference type="NCBIfam" id="TIGR00038">
    <property type="entry name" value="efp"/>
    <property type="match status" value="1"/>
</dbReference>
<dbReference type="SUPFAM" id="SSF50249">
    <property type="entry name" value="Nucleic acid-binding proteins"/>
    <property type="match status" value="2"/>
</dbReference>
<dbReference type="InterPro" id="IPR013852">
    <property type="entry name" value="Transl_elong_P/YeiP_CS"/>
</dbReference>
<dbReference type="CDD" id="cd04470">
    <property type="entry name" value="S1_EF-P_repeat_1"/>
    <property type="match status" value="1"/>
</dbReference>
<sequence length="214" mass="23909">MLALCALAQAYVLTARGHASHSRLHPVRMGTTADFKTGLTIEFDNSVWKVQEFLHVKPGKGSAFVRSKLKNLETGNTLEKTWKAGESFADAQVDKEEMQYSYMDGEDMVFMNMETYEEERIPKGDIDKAEFIKEEMQLTVLKWQGKPIDVQVPKSMTLKVVEAAPGAAGNTAQGRTEKPAVLETGAEIMVPMFIKEGEEIKVDTDDRKYLGRAT</sequence>
<dbReference type="STRING" id="2903.R1CAD7"/>
<dbReference type="SMART" id="SM01185">
    <property type="entry name" value="EFP"/>
    <property type="match status" value="1"/>
</dbReference>
<evidence type="ECO:0000256" key="1">
    <source>
        <dbReference type="ARBA" id="ARBA00004496"/>
    </source>
</evidence>
<evidence type="ECO:0000256" key="3">
    <source>
        <dbReference type="ARBA" id="ARBA00009479"/>
    </source>
</evidence>
<dbReference type="InterPro" id="IPR014722">
    <property type="entry name" value="Rib_uL2_dom2"/>
</dbReference>
<dbReference type="GO" id="GO:0003746">
    <property type="term" value="F:translation elongation factor activity"/>
    <property type="evidence" value="ECO:0007669"/>
    <property type="project" value="UniProtKB-KW"/>
</dbReference>
<evidence type="ECO:0000256" key="4">
    <source>
        <dbReference type="ARBA" id="ARBA00022490"/>
    </source>
</evidence>
<dbReference type="Proteomes" id="UP000013827">
    <property type="component" value="Unassembled WGS sequence"/>
</dbReference>
<dbReference type="FunFam" id="2.40.50.140:FF:000009">
    <property type="entry name" value="Elongation factor P"/>
    <property type="match status" value="1"/>
</dbReference>
<dbReference type="UniPathway" id="UPA00345"/>
<keyword evidence="6" id="KW-0648">Protein biosynthesis</keyword>
<dbReference type="PaxDb" id="2903-EOD19643"/>
<dbReference type="InterPro" id="IPR013185">
    <property type="entry name" value="Transl_elong_KOW-like"/>
</dbReference>
<keyword evidence="4" id="KW-0963">Cytoplasm</keyword>
<dbReference type="eggNOG" id="ENOG502QSVF">
    <property type="taxonomic scope" value="Eukaryota"/>
</dbReference>
<dbReference type="FunFam" id="2.30.30.30:FF:000003">
    <property type="entry name" value="Elongation factor P"/>
    <property type="match status" value="1"/>
</dbReference>
<reference evidence="9" key="2">
    <citation type="submission" date="2024-10" db="UniProtKB">
        <authorList>
            <consortium name="EnsemblProtists"/>
        </authorList>
    </citation>
    <scope>IDENTIFICATION</scope>
</reference>
<dbReference type="PIRSF" id="PIRSF005901">
    <property type="entry name" value="EF-P"/>
    <property type="match status" value="1"/>
</dbReference>
<comment type="subcellular location">
    <subcellularLocation>
        <location evidence="1">Cytoplasm</location>
    </subcellularLocation>
</comment>
<protein>
    <recommendedName>
        <fullName evidence="11">Elongation factor P</fullName>
    </recommendedName>
</protein>
<dbReference type="FunFam" id="2.40.50.140:FF:000004">
    <property type="entry name" value="Elongation factor P"/>
    <property type="match status" value="1"/>
</dbReference>
<dbReference type="Pfam" id="PF08207">
    <property type="entry name" value="EFP_N"/>
    <property type="match status" value="1"/>
</dbReference>
<dbReference type="InterPro" id="IPR020599">
    <property type="entry name" value="Transl_elong_fac_P/YeiP"/>
</dbReference>
<dbReference type="GeneID" id="17265183"/>
<dbReference type="HAMAP" id="MF_00141">
    <property type="entry name" value="EF_P"/>
    <property type="match status" value="1"/>
</dbReference>
<keyword evidence="10" id="KW-1185">Reference proteome</keyword>
<dbReference type="SUPFAM" id="SSF50104">
    <property type="entry name" value="Translation proteins SH3-like domain"/>
    <property type="match status" value="1"/>
</dbReference>
<dbReference type="GO" id="GO:0043043">
    <property type="term" value="P:peptide biosynthetic process"/>
    <property type="evidence" value="ECO:0007669"/>
    <property type="project" value="InterPro"/>
</dbReference>
<dbReference type="GO" id="GO:0005829">
    <property type="term" value="C:cytosol"/>
    <property type="evidence" value="ECO:0007669"/>
    <property type="project" value="UniProtKB-ARBA"/>
</dbReference>
<dbReference type="NCBIfam" id="NF001810">
    <property type="entry name" value="PRK00529.1"/>
    <property type="match status" value="1"/>
</dbReference>
<dbReference type="RefSeq" id="XP_005772072.1">
    <property type="nucleotide sequence ID" value="XM_005772015.1"/>
</dbReference>
<dbReference type="SMART" id="SM00841">
    <property type="entry name" value="Elong-fact-P_C"/>
    <property type="match status" value="1"/>
</dbReference>
<evidence type="ECO:0000313" key="9">
    <source>
        <dbReference type="EnsemblProtists" id="EOD19643"/>
    </source>
</evidence>
<reference evidence="10" key="1">
    <citation type="journal article" date="2013" name="Nature">
        <title>Pan genome of the phytoplankton Emiliania underpins its global distribution.</title>
        <authorList>
            <person name="Read B.A."/>
            <person name="Kegel J."/>
            <person name="Klute M.J."/>
            <person name="Kuo A."/>
            <person name="Lefebvre S.C."/>
            <person name="Maumus F."/>
            <person name="Mayer C."/>
            <person name="Miller J."/>
            <person name="Monier A."/>
            <person name="Salamov A."/>
            <person name="Young J."/>
            <person name="Aguilar M."/>
            <person name="Claverie J.M."/>
            <person name="Frickenhaus S."/>
            <person name="Gonzalez K."/>
            <person name="Herman E.K."/>
            <person name="Lin Y.C."/>
            <person name="Napier J."/>
            <person name="Ogata H."/>
            <person name="Sarno A.F."/>
            <person name="Shmutz J."/>
            <person name="Schroeder D."/>
            <person name="de Vargas C."/>
            <person name="Verret F."/>
            <person name="von Dassow P."/>
            <person name="Valentin K."/>
            <person name="Van de Peer Y."/>
            <person name="Wheeler G."/>
            <person name="Dacks J.B."/>
            <person name="Delwiche C.F."/>
            <person name="Dyhrman S.T."/>
            <person name="Glockner G."/>
            <person name="John U."/>
            <person name="Richards T."/>
            <person name="Worden A.Z."/>
            <person name="Zhang X."/>
            <person name="Grigoriev I.V."/>
            <person name="Allen A.E."/>
            <person name="Bidle K."/>
            <person name="Borodovsky M."/>
            <person name="Bowler C."/>
            <person name="Brownlee C."/>
            <person name="Cock J.M."/>
            <person name="Elias M."/>
            <person name="Gladyshev V.N."/>
            <person name="Groth M."/>
            <person name="Guda C."/>
            <person name="Hadaegh A."/>
            <person name="Iglesias-Rodriguez M.D."/>
            <person name="Jenkins J."/>
            <person name="Jones B.M."/>
            <person name="Lawson T."/>
            <person name="Leese F."/>
            <person name="Lindquist E."/>
            <person name="Lobanov A."/>
            <person name="Lomsadze A."/>
            <person name="Malik S.B."/>
            <person name="Marsh M.E."/>
            <person name="Mackinder L."/>
            <person name="Mock T."/>
            <person name="Mueller-Roeber B."/>
            <person name="Pagarete A."/>
            <person name="Parker M."/>
            <person name="Probert I."/>
            <person name="Quesneville H."/>
            <person name="Raines C."/>
            <person name="Rensing S.A."/>
            <person name="Riano-Pachon D.M."/>
            <person name="Richier S."/>
            <person name="Rokitta S."/>
            <person name="Shiraiwa Y."/>
            <person name="Soanes D.M."/>
            <person name="van der Giezen M."/>
            <person name="Wahlund T.M."/>
            <person name="Williams B."/>
            <person name="Wilson W."/>
            <person name="Wolfe G."/>
            <person name="Wurch L.L."/>
        </authorList>
    </citation>
    <scope>NUCLEOTIDE SEQUENCE</scope>
</reference>
<dbReference type="CDD" id="cd05794">
    <property type="entry name" value="S1_EF-P_repeat_2"/>
    <property type="match status" value="1"/>
</dbReference>
<evidence type="ECO:0000259" key="8">
    <source>
        <dbReference type="SMART" id="SM01185"/>
    </source>
</evidence>
<keyword evidence="5" id="KW-0251">Elongation factor</keyword>
<dbReference type="PANTHER" id="PTHR30053">
    <property type="entry name" value="ELONGATION FACTOR P"/>
    <property type="match status" value="1"/>
</dbReference>
<dbReference type="InterPro" id="IPR015365">
    <property type="entry name" value="Elong-fact-P_C"/>
</dbReference>
<dbReference type="PANTHER" id="PTHR30053:SF12">
    <property type="entry name" value="ELONGATION FACTOR P (EF-P) FAMILY PROTEIN"/>
    <property type="match status" value="1"/>
</dbReference>
<dbReference type="KEGG" id="ehx:EMIHUDRAFT_458706"/>
<comment type="pathway">
    <text evidence="2">Protein biosynthesis; polypeptide chain elongation.</text>
</comment>
<dbReference type="InterPro" id="IPR008991">
    <property type="entry name" value="Translation_prot_SH3-like_sf"/>
</dbReference>
<dbReference type="InterPro" id="IPR001059">
    <property type="entry name" value="Transl_elong_P/YeiP_cen"/>
</dbReference>
<evidence type="ECO:0000256" key="2">
    <source>
        <dbReference type="ARBA" id="ARBA00004815"/>
    </source>
</evidence>
<dbReference type="Gene3D" id="2.40.50.140">
    <property type="entry name" value="Nucleic acid-binding proteins"/>
    <property type="match status" value="2"/>
</dbReference>
<evidence type="ECO:0000259" key="7">
    <source>
        <dbReference type="SMART" id="SM00841"/>
    </source>
</evidence>
<proteinExistence type="inferred from homology"/>
<dbReference type="Pfam" id="PF01132">
    <property type="entry name" value="EFP"/>
    <property type="match status" value="1"/>
</dbReference>
<evidence type="ECO:0008006" key="11">
    <source>
        <dbReference type="Google" id="ProtNLM"/>
    </source>
</evidence>
<accession>A0A0D3J808</accession>
<dbReference type="Pfam" id="PF09285">
    <property type="entry name" value="Elong-fact-P_C"/>
    <property type="match status" value="1"/>
</dbReference>